<proteinExistence type="predicted"/>
<organism evidence="1 2">
    <name type="scientific">Candidatus Neptunichlamydia vexilliferae</name>
    <dbReference type="NCBI Taxonomy" id="1651774"/>
    <lineage>
        <taxon>Bacteria</taxon>
        <taxon>Pseudomonadati</taxon>
        <taxon>Chlamydiota</taxon>
        <taxon>Chlamydiia</taxon>
        <taxon>Parachlamydiales</taxon>
        <taxon>Simkaniaceae</taxon>
        <taxon>Candidatus Neptunichlamydia</taxon>
    </lineage>
</organism>
<reference evidence="1 2" key="1">
    <citation type="submission" date="2020-01" db="EMBL/GenBank/DDBJ databases">
        <title>Draft genome sequence of Cand. Neptunochlamydia vexilliferae K9.</title>
        <authorList>
            <person name="Schulz F."/>
            <person name="Koestlbacher S."/>
            <person name="Wascher F."/>
            <person name="Pizzetti I."/>
            <person name="Horn M."/>
        </authorList>
    </citation>
    <scope>NUCLEOTIDE SEQUENCE [LARGE SCALE GENOMIC DNA]</scope>
    <source>
        <strain evidence="1 2">K9</strain>
    </source>
</reference>
<keyword evidence="2" id="KW-1185">Reference proteome</keyword>
<evidence type="ECO:0000313" key="1">
    <source>
        <dbReference type="EMBL" id="MBF5058989.1"/>
    </source>
</evidence>
<dbReference type="Proteomes" id="UP001194714">
    <property type="component" value="Unassembled WGS sequence"/>
</dbReference>
<evidence type="ECO:0000313" key="2">
    <source>
        <dbReference type="Proteomes" id="UP001194714"/>
    </source>
</evidence>
<gene>
    <name evidence="1" type="ORF">NEPTK9_000492</name>
</gene>
<name>A0ABS0AYE5_9BACT</name>
<sequence>MSYWETLKTFFLIPKRNKKIDLYDKCYKMRSKDILKLEAGKNHPHILRWHLDGVYTV</sequence>
<protein>
    <submittedName>
        <fullName evidence="1">Uncharacterized protein</fullName>
    </submittedName>
</protein>
<dbReference type="EMBL" id="JAAEJV010000008">
    <property type="protein sequence ID" value="MBF5058989.1"/>
    <property type="molecule type" value="Genomic_DNA"/>
</dbReference>
<comment type="caution">
    <text evidence="1">The sequence shown here is derived from an EMBL/GenBank/DDBJ whole genome shotgun (WGS) entry which is preliminary data.</text>
</comment>
<accession>A0ABS0AYE5</accession>